<dbReference type="AlphaFoldDB" id="A0A9D2H4Q1"/>
<evidence type="ECO:0000313" key="10">
    <source>
        <dbReference type="Proteomes" id="UP000824220"/>
    </source>
</evidence>
<comment type="caution">
    <text evidence="9">The sequence shown here is derived from an EMBL/GenBank/DDBJ whole genome shotgun (WGS) entry which is preliminary data.</text>
</comment>
<dbReference type="GO" id="GO:0050661">
    <property type="term" value="F:NADP binding"/>
    <property type="evidence" value="ECO:0007669"/>
    <property type="project" value="InterPro"/>
</dbReference>
<dbReference type="Gene3D" id="3.40.430.10">
    <property type="entry name" value="Dihydrofolate Reductase, subunit A"/>
    <property type="match status" value="1"/>
</dbReference>
<dbReference type="GO" id="GO:0005829">
    <property type="term" value="C:cytosol"/>
    <property type="evidence" value="ECO:0007669"/>
    <property type="project" value="TreeGrafter"/>
</dbReference>
<accession>A0A9D2H4Q1</accession>
<keyword evidence="6 7" id="KW-0560">Oxidoreductase</keyword>
<protein>
    <recommendedName>
        <fullName evidence="3 7">Dihydrofolate reductase</fullName>
        <ecNumber evidence="3 7">1.5.1.3</ecNumber>
    </recommendedName>
</protein>
<reference evidence="9" key="2">
    <citation type="submission" date="2021-04" db="EMBL/GenBank/DDBJ databases">
        <authorList>
            <person name="Gilroy R."/>
        </authorList>
    </citation>
    <scope>NUCLEOTIDE SEQUENCE</scope>
    <source>
        <strain evidence="9">ChiHjej8B7-3636</strain>
    </source>
</reference>
<dbReference type="InterPro" id="IPR012259">
    <property type="entry name" value="DHFR"/>
</dbReference>
<dbReference type="EMBL" id="DXAM01000092">
    <property type="protein sequence ID" value="HJA04523.1"/>
    <property type="molecule type" value="Genomic_DNA"/>
</dbReference>
<feature type="domain" description="DHFR" evidence="8">
    <location>
        <begin position="2"/>
        <end position="162"/>
    </location>
</feature>
<dbReference type="GO" id="GO:0006730">
    <property type="term" value="P:one-carbon metabolic process"/>
    <property type="evidence" value="ECO:0007669"/>
    <property type="project" value="UniProtKB-KW"/>
</dbReference>
<gene>
    <name evidence="9" type="ORF">H9800_06630</name>
</gene>
<dbReference type="Pfam" id="PF00186">
    <property type="entry name" value="DHFR_1"/>
    <property type="match status" value="1"/>
</dbReference>
<dbReference type="PANTHER" id="PTHR48069:SF3">
    <property type="entry name" value="DIHYDROFOLATE REDUCTASE"/>
    <property type="match status" value="1"/>
</dbReference>
<dbReference type="GO" id="GO:0046452">
    <property type="term" value="P:dihydrofolate metabolic process"/>
    <property type="evidence" value="ECO:0007669"/>
    <property type="project" value="TreeGrafter"/>
</dbReference>
<evidence type="ECO:0000256" key="7">
    <source>
        <dbReference type="PIRNR" id="PIRNR000194"/>
    </source>
</evidence>
<dbReference type="PIRSF" id="PIRSF000194">
    <property type="entry name" value="DHFR"/>
    <property type="match status" value="1"/>
</dbReference>
<sequence length="171" mass="18950">MALRAIWAEAHGGIVGADGGMPWHVPEDLAHFKRVTSGSAVIMGRRTWESFPERFRPLPGRRNIVITRDPTFRAPGGETVLSLHDAVRAADDEAWVIGGGQIYAQALPHLDEISVTEIDLDVAGDTRAPRLGTEWIRSSIDPHEGWHTSRTGTRYRFVRYTLSAARASLEQ</sequence>
<dbReference type="PROSITE" id="PS51330">
    <property type="entry name" value="DHFR_2"/>
    <property type="match status" value="1"/>
</dbReference>
<dbReference type="SUPFAM" id="SSF53597">
    <property type="entry name" value="Dihydrofolate reductase-like"/>
    <property type="match status" value="1"/>
</dbReference>
<dbReference type="InterPro" id="IPR001796">
    <property type="entry name" value="DHFR_dom"/>
</dbReference>
<dbReference type="EC" id="1.5.1.3" evidence="3 7"/>
<comment type="pathway">
    <text evidence="1 7">Cofactor biosynthesis; tetrahydrofolate biosynthesis; 5,6,7,8-tetrahydrofolate from 7,8-dihydrofolate: step 1/1.</text>
</comment>
<reference evidence="9" key="1">
    <citation type="journal article" date="2021" name="PeerJ">
        <title>Extensive microbial diversity within the chicken gut microbiome revealed by metagenomics and culture.</title>
        <authorList>
            <person name="Gilroy R."/>
            <person name="Ravi A."/>
            <person name="Getino M."/>
            <person name="Pursley I."/>
            <person name="Horton D.L."/>
            <person name="Alikhan N.F."/>
            <person name="Baker D."/>
            <person name="Gharbi K."/>
            <person name="Hall N."/>
            <person name="Watson M."/>
            <person name="Adriaenssens E.M."/>
            <person name="Foster-Nyarko E."/>
            <person name="Jarju S."/>
            <person name="Secka A."/>
            <person name="Antonio M."/>
            <person name="Oren A."/>
            <person name="Chaudhuri R.R."/>
            <person name="La Ragione R."/>
            <person name="Hildebrand F."/>
            <person name="Pallen M.J."/>
        </authorList>
    </citation>
    <scope>NUCLEOTIDE SEQUENCE</scope>
    <source>
        <strain evidence="9">ChiHjej8B7-3636</strain>
    </source>
</reference>
<dbReference type="PANTHER" id="PTHR48069">
    <property type="entry name" value="DIHYDROFOLATE REDUCTASE"/>
    <property type="match status" value="1"/>
</dbReference>
<name>A0A9D2H4Q1_9MICO</name>
<evidence type="ECO:0000313" key="9">
    <source>
        <dbReference type="EMBL" id="HJA04523.1"/>
    </source>
</evidence>
<evidence type="ECO:0000256" key="1">
    <source>
        <dbReference type="ARBA" id="ARBA00004903"/>
    </source>
</evidence>
<dbReference type="Proteomes" id="UP000824220">
    <property type="component" value="Unassembled WGS sequence"/>
</dbReference>
<evidence type="ECO:0000256" key="6">
    <source>
        <dbReference type="ARBA" id="ARBA00023002"/>
    </source>
</evidence>
<comment type="function">
    <text evidence="7">Key enzyme in folate metabolism. Catalyzes an essential reaction for de novo glycine and purine synthesis, and for DNA precursor synthesis.</text>
</comment>
<proteinExistence type="inferred from homology"/>
<dbReference type="GO" id="GO:0046655">
    <property type="term" value="P:folic acid metabolic process"/>
    <property type="evidence" value="ECO:0007669"/>
    <property type="project" value="TreeGrafter"/>
</dbReference>
<evidence type="ECO:0000256" key="3">
    <source>
        <dbReference type="ARBA" id="ARBA00012856"/>
    </source>
</evidence>
<evidence type="ECO:0000256" key="4">
    <source>
        <dbReference type="ARBA" id="ARBA00022563"/>
    </source>
</evidence>
<evidence type="ECO:0000259" key="8">
    <source>
        <dbReference type="PROSITE" id="PS51330"/>
    </source>
</evidence>
<dbReference type="InterPro" id="IPR024072">
    <property type="entry name" value="DHFR-like_dom_sf"/>
</dbReference>
<keyword evidence="4 7" id="KW-0554">One-carbon metabolism</keyword>
<organism evidence="9 10">
    <name type="scientific">Candidatus Microbacterium stercoravium</name>
    <dbReference type="NCBI Taxonomy" id="2838697"/>
    <lineage>
        <taxon>Bacteria</taxon>
        <taxon>Bacillati</taxon>
        <taxon>Actinomycetota</taxon>
        <taxon>Actinomycetes</taxon>
        <taxon>Micrococcales</taxon>
        <taxon>Microbacteriaceae</taxon>
        <taxon>Microbacterium</taxon>
    </lineage>
</organism>
<evidence type="ECO:0000256" key="5">
    <source>
        <dbReference type="ARBA" id="ARBA00022857"/>
    </source>
</evidence>
<dbReference type="GO" id="GO:0004146">
    <property type="term" value="F:dihydrofolate reductase activity"/>
    <property type="evidence" value="ECO:0007669"/>
    <property type="project" value="UniProtKB-EC"/>
</dbReference>
<comment type="catalytic activity">
    <reaction evidence="7">
        <text>(6S)-5,6,7,8-tetrahydrofolate + NADP(+) = 7,8-dihydrofolate + NADPH + H(+)</text>
        <dbReference type="Rhea" id="RHEA:15009"/>
        <dbReference type="ChEBI" id="CHEBI:15378"/>
        <dbReference type="ChEBI" id="CHEBI:57451"/>
        <dbReference type="ChEBI" id="CHEBI:57453"/>
        <dbReference type="ChEBI" id="CHEBI:57783"/>
        <dbReference type="ChEBI" id="CHEBI:58349"/>
        <dbReference type="EC" id="1.5.1.3"/>
    </reaction>
</comment>
<dbReference type="GO" id="GO:0046654">
    <property type="term" value="P:tetrahydrofolate biosynthetic process"/>
    <property type="evidence" value="ECO:0007669"/>
    <property type="project" value="InterPro"/>
</dbReference>
<dbReference type="CDD" id="cd00209">
    <property type="entry name" value="DHFR"/>
    <property type="match status" value="1"/>
</dbReference>
<keyword evidence="5 7" id="KW-0521">NADP</keyword>
<dbReference type="PRINTS" id="PR00070">
    <property type="entry name" value="DHFR"/>
</dbReference>
<comment type="similarity">
    <text evidence="2 7">Belongs to the dihydrofolate reductase family.</text>
</comment>
<evidence type="ECO:0000256" key="2">
    <source>
        <dbReference type="ARBA" id="ARBA00009539"/>
    </source>
</evidence>